<feature type="region of interest" description="Disordered" evidence="1">
    <location>
        <begin position="1"/>
        <end position="22"/>
    </location>
</feature>
<dbReference type="InterPro" id="IPR023214">
    <property type="entry name" value="HAD_sf"/>
</dbReference>
<sequence length="245" mass="26851">MNPNTTDPNTTDPNTTDPNTTDAPLIHGVALDMDGLLFDTERIYFQVGDVVLQRRGKRFCNALQTRMMGRVGVHAIAEMIAFHQLGDEPVALLEESNEVYGELLLELLRPMPGLAEFVDRLIASRIKFGLATSSQRKFVDMILPTTDWHTELEFILTGDDVTHGKPHPEMYLKAADELGIEPTNMLVLEDSGNGAAAAIAAGAVTVAIPNEHTRDQAFEGAYLIADSLTDERLWSLLPPSARDGP</sequence>
<accession>A0A5C6AA72</accession>
<proteinExistence type="predicted"/>
<keyword evidence="2" id="KW-0378">Hydrolase</keyword>
<dbReference type="EC" id="3.1.3.-" evidence="2"/>
<dbReference type="PANTHER" id="PTHR18901:SF38">
    <property type="entry name" value="PSEUDOURIDINE-5'-PHOSPHATASE"/>
    <property type="match status" value="1"/>
</dbReference>
<dbReference type="InterPro" id="IPR023198">
    <property type="entry name" value="PGP-like_dom2"/>
</dbReference>
<protein>
    <submittedName>
        <fullName evidence="2">Phosphorylated carbohydrates phosphatase</fullName>
        <ecNumber evidence="2">3.1.3.-</ecNumber>
    </submittedName>
</protein>
<organism evidence="2 3">
    <name type="scientific">Neorhodopirellula pilleata</name>
    <dbReference type="NCBI Taxonomy" id="2714738"/>
    <lineage>
        <taxon>Bacteria</taxon>
        <taxon>Pseudomonadati</taxon>
        <taxon>Planctomycetota</taxon>
        <taxon>Planctomycetia</taxon>
        <taxon>Pirellulales</taxon>
        <taxon>Pirellulaceae</taxon>
        <taxon>Neorhodopirellula</taxon>
    </lineage>
</organism>
<dbReference type="InterPro" id="IPR006439">
    <property type="entry name" value="HAD-SF_hydro_IA"/>
</dbReference>
<dbReference type="InterPro" id="IPR036412">
    <property type="entry name" value="HAD-like_sf"/>
</dbReference>
<dbReference type="EMBL" id="SJPM01000005">
    <property type="protein sequence ID" value="TWT96300.1"/>
    <property type="molecule type" value="Genomic_DNA"/>
</dbReference>
<dbReference type="GO" id="GO:0016787">
    <property type="term" value="F:hydrolase activity"/>
    <property type="evidence" value="ECO:0007669"/>
    <property type="project" value="UniProtKB-KW"/>
</dbReference>
<evidence type="ECO:0000313" key="2">
    <source>
        <dbReference type="EMBL" id="TWT96300.1"/>
    </source>
</evidence>
<dbReference type="SFLD" id="SFLDG01129">
    <property type="entry name" value="C1.5:_HAD__Beta-PGM__Phosphata"/>
    <property type="match status" value="1"/>
</dbReference>
<dbReference type="Gene3D" id="3.40.50.1000">
    <property type="entry name" value="HAD superfamily/HAD-like"/>
    <property type="match status" value="1"/>
</dbReference>
<dbReference type="Pfam" id="PF00702">
    <property type="entry name" value="Hydrolase"/>
    <property type="match status" value="1"/>
</dbReference>
<dbReference type="PANTHER" id="PTHR18901">
    <property type="entry name" value="2-DEOXYGLUCOSE-6-PHOSPHATE PHOSPHATASE 2"/>
    <property type="match status" value="1"/>
</dbReference>
<dbReference type="Proteomes" id="UP000316213">
    <property type="component" value="Unassembled WGS sequence"/>
</dbReference>
<dbReference type="SFLD" id="SFLDS00003">
    <property type="entry name" value="Haloacid_Dehalogenase"/>
    <property type="match status" value="1"/>
</dbReference>
<evidence type="ECO:0000256" key="1">
    <source>
        <dbReference type="SAM" id="MobiDB-lite"/>
    </source>
</evidence>
<dbReference type="AlphaFoldDB" id="A0A5C6AA72"/>
<dbReference type="NCBIfam" id="TIGR01509">
    <property type="entry name" value="HAD-SF-IA-v3"/>
    <property type="match status" value="1"/>
</dbReference>
<reference evidence="2 3" key="1">
    <citation type="submission" date="2019-02" db="EMBL/GenBank/DDBJ databases">
        <title>Deep-cultivation of Planctomycetes and their phenomic and genomic characterization uncovers novel biology.</title>
        <authorList>
            <person name="Wiegand S."/>
            <person name="Jogler M."/>
            <person name="Boedeker C."/>
            <person name="Pinto D."/>
            <person name="Vollmers J."/>
            <person name="Rivas-Marin E."/>
            <person name="Kohn T."/>
            <person name="Peeters S.H."/>
            <person name="Heuer A."/>
            <person name="Rast P."/>
            <person name="Oberbeckmann S."/>
            <person name="Bunk B."/>
            <person name="Jeske O."/>
            <person name="Meyerdierks A."/>
            <person name="Storesund J.E."/>
            <person name="Kallscheuer N."/>
            <person name="Luecker S."/>
            <person name="Lage O.M."/>
            <person name="Pohl T."/>
            <person name="Merkel B.J."/>
            <person name="Hornburger P."/>
            <person name="Mueller R.-W."/>
            <person name="Bruemmer F."/>
            <person name="Labrenz M."/>
            <person name="Spormann A.M."/>
            <person name="Op Den Camp H."/>
            <person name="Overmann J."/>
            <person name="Amann R."/>
            <person name="Jetten M.S.M."/>
            <person name="Mascher T."/>
            <person name="Medema M.H."/>
            <person name="Devos D.P."/>
            <person name="Kaster A.-K."/>
            <person name="Ovreas L."/>
            <person name="Rohde M."/>
            <person name="Galperin M.Y."/>
            <person name="Jogler C."/>
        </authorList>
    </citation>
    <scope>NUCLEOTIDE SEQUENCE [LARGE SCALE GENOMIC DNA]</scope>
    <source>
        <strain evidence="2 3">Pla100</strain>
    </source>
</reference>
<gene>
    <name evidence="2" type="ORF">Pla100_27770</name>
</gene>
<dbReference type="SUPFAM" id="SSF56784">
    <property type="entry name" value="HAD-like"/>
    <property type="match status" value="1"/>
</dbReference>
<name>A0A5C6AA72_9BACT</name>
<evidence type="ECO:0000313" key="3">
    <source>
        <dbReference type="Proteomes" id="UP000316213"/>
    </source>
</evidence>
<dbReference type="Gene3D" id="1.10.150.240">
    <property type="entry name" value="Putative phosphatase, domain 2"/>
    <property type="match status" value="1"/>
</dbReference>
<keyword evidence="3" id="KW-1185">Reference proteome</keyword>
<dbReference type="PRINTS" id="PR00413">
    <property type="entry name" value="HADHALOGNASE"/>
</dbReference>
<comment type="caution">
    <text evidence="2">The sequence shown here is derived from an EMBL/GenBank/DDBJ whole genome shotgun (WGS) entry which is preliminary data.</text>
</comment>